<name>A0A9Q1EQ20_SYNKA</name>
<dbReference type="AlphaFoldDB" id="A0A9Q1EQ20"/>
<evidence type="ECO:0000313" key="2">
    <source>
        <dbReference type="Proteomes" id="UP001152622"/>
    </source>
</evidence>
<protein>
    <submittedName>
        <fullName evidence="1">Uncharacterized protein</fullName>
    </submittedName>
</protein>
<proteinExistence type="predicted"/>
<evidence type="ECO:0000313" key="1">
    <source>
        <dbReference type="EMBL" id="KAJ8342786.1"/>
    </source>
</evidence>
<gene>
    <name evidence="1" type="ORF">SKAU_G00327140</name>
</gene>
<reference evidence="1" key="1">
    <citation type="journal article" date="2023" name="Science">
        <title>Genome structures resolve the early diversification of teleost fishes.</title>
        <authorList>
            <person name="Parey E."/>
            <person name="Louis A."/>
            <person name="Montfort J."/>
            <person name="Bouchez O."/>
            <person name="Roques C."/>
            <person name="Iampietro C."/>
            <person name="Lluch J."/>
            <person name="Castinel A."/>
            <person name="Donnadieu C."/>
            <person name="Desvignes T."/>
            <person name="Floi Bucao C."/>
            <person name="Jouanno E."/>
            <person name="Wen M."/>
            <person name="Mejri S."/>
            <person name="Dirks R."/>
            <person name="Jansen H."/>
            <person name="Henkel C."/>
            <person name="Chen W.J."/>
            <person name="Zahm M."/>
            <person name="Cabau C."/>
            <person name="Klopp C."/>
            <person name="Thompson A.W."/>
            <person name="Robinson-Rechavi M."/>
            <person name="Braasch I."/>
            <person name="Lecointre G."/>
            <person name="Bobe J."/>
            <person name="Postlethwait J.H."/>
            <person name="Berthelot C."/>
            <person name="Roest Crollius H."/>
            <person name="Guiguen Y."/>
        </authorList>
    </citation>
    <scope>NUCLEOTIDE SEQUENCE</scope>
    <source>
        <strain evidence="1">WJC10195</strain>
    </source>
</reference>
<sequence>MGLVEEVKALRLQNSEKDRRIVLLENRVADLEQYSRMNDIIVSRLEIKPRFYARAVSIQKGEELTEQDSISVEEHVSAFLHSKGIELDINNIEACHPFPRRLKTDKPALIIRKARFLRNQKKIHSTWTTNCKIFIKLNGPPEESKVLVIRNMEDLDKFQ</sequence>
<dbReference type="EMBL" id="JAINUF010000014">
    <property type="protein sequence ID" value="KAJ8342786.1"/>
    <property type="molecule type" value="Genomic_DNA"/>
</dbReference>
<dbReference type="Proteomes" id="UP001152622">
    <property type="component" value="Chromosome 14"/>
</dbReference>
<comment type="caution">
    <text evidence="1">The sequence shown here is derived from an EMBL/GenBank/DDBJ whole genome shotgun (WGS) entry which is preliminary data.</text>
</comment>
<organism evidence="1 2">
    <name type="scientific">Synaphobranchus kaupii</name>
    <name type="common">Kaup's arrowtooth eel</name>
    <dbReference type="NCBI Taxonomy" id="118154"/>
    <lineage>
        <taxon>Eukaryota</taxon>
        <taxon>Metazoa</taxon>
        <taxon>Chordata</taxon>
        <taxon>Craniata</taxon>
        <taxon>Vertebrata</taxon>
        <taxon>Euteleostomi</taxon>
        <taxon>Actinopterygii</taxon>
        <taxon>Neopterygii</taxon>
        <taxon>Teleostei</taxon>
        <taxon>Anguilliformes</taxon>
        <taxon>Synaphobranchidae</taxon>
        <taxon>Synaphobranchus</taxon>
    </lineage>
</organism>
<dbReference type="OrthoDB" id="8930038at2759"/>
<keyword evidence="2" id="KW-1185">Reference proteome</keyword>
<accession>A0A9Q1EQ20</accession>